<keyword evidence="1" id="KW-0812">Transmembrane</keyword>
<keyword evidence="1" id="KW-1133">Transmembrane helix</keyword>
<accession>A0A2N0QHB0</accession>
<evidence type="ECO:0000256" key="1">
    <source>
        <dbReference type="SAM" id="Phobius"/>
    </source>
</evidence>
<feature type="transmembrane region" description="Helical" evidence="1">
    <location>
        <begin position="12"/>
        <end position="31"/>
    </location>
</feature>
<reference evidence="2 3" key="1">
    <citation type="submission" date="2017-10" db="EMBL/GenBank/DDBJ databases">
        <title>Extensive intraspecific genome diversity in a model arbuscular mycorrhizal fungus.</title>
        <authorList>
            <person name="Chen E.C.H."/>
            <person name="Morin E."/>
            <person name="Baudet D."/>
            <person name="Noel J."/>
            <person name="Ndikumana S."/>
            <person name="Charron P."/>
            <person name="St-Onge C."/>
            <person name="Giorgi J."/>
            <person name="Grigoriev I.V."/>
            <person name="Roux C."/>
            <person name="Martin F.M."/>
            <person name="Corradi N."/>
        </authorList>
    </citation>
    <scope>NUCLEOTIDE SEQUENCE [LARGE SCALE GENOMIC DNA]</scope>
    <source>
        <strain evidence="2 3">A1</strain>
    </source>
</reference>
<dbReference type="AlphaFoldDB" id="A0A2N0QHB0"/>
<evidence type="ECO:0000313" key="3">
    <source>
        <dbReference type="Proteomes" id="UP000232688"/>
    </source>
</evidence>
<dbReference type="VEuPathDB" id="FungiDB:RhiirA1_486397"/>
<dbReference type="EMBL" id="LLXH01010047">
    <property type="protein sequence ID" value="PKC50425.1"/>
    <property type="molecule type" value="Genomic_DNA"/>
</dbReference>
<proteinExistence type="predicted"/>
<reference evidence="2 3" key="2">
    <citation type="submission" date="2017-10" db="EMBL/GenBank/DDBJ databases">
        <title>Genome analyses suggest a sexual origin of heterokaryosis in a supposedly ancient asexual fungus.</title>
        <authorList>
            <person name="Corradi N."/>
            <person name="Sedzielewska K."/>
            <person name="Noel J."/>
            <person name="Charron P."/>
            <person name="Farinelli L."/>
            <person name="Marton T."/>
            <person name="Kruger M."/>
            <person name="Pelin A."/>
            <person name="Brachmann A."/>
            <person name="Corradi N."/>
        </authorList>
    </citation>
    <scope>NUCLEOTIDE SEQUENCE [LARGE SCALE GENOMIC DNA]</scope>
    <source>
        <strain evidence="2 3">A1</strain>
    </source>
</reference>
<feature type="non-terminal residue" evidence="2">
    <location>
        <position position="87"/>
    </location>
</feature>
<comment type="caution">
    <text evidence="2">The sequence shown here is derived from an EMBL/GenBank/DDBJ whole genome shotgun (WGS) entry which is preliminary data.</text>
</comment>
<feature type="transmembrane region" description="Helical" evidence="1">
    <location>
        <begin position="43"/>
        <end position="64"/>
    </location>
</feature>
<keyword evidence="1" id="KW-0472">Membrane</keyword>
<name>A0A2N0QHB0_9GLOM</name>
<dbReference type="Proteomes" id="UP000232688">
    <property type="component" value="Unassembled WGS sequence"/>
</dbReference>
<gene>
    <name evidence="2" type="ORF">RhiirA1_486397</name>
</gene>
<organism evidence="2 3">
    <name type="scientific">Rhizophagus irregularis</name>
    <dbReference type="NCBI Taxonomy" id="588596"/>
    <lineage>
        <taxon>Eukaryota</taxon>
        <taxon>Fungi</taxon>
        <taxon>Fungi incertae sedis</taxon>
        <taxon>Mucoromycota</taxon>
        <taxon>Glomeromycotina</taxon>
        <taxon>Glomeromycetes</taxon>
        <taxon>Glomerales</taxon>
        <taxon>Glomeraceae</taxon>
        <taxon>Rhizophagus</taxon>
    </lineage>
</organism>
<evidence type="ECO:0000313" key="2">
    <source>
        <dbReference type="EMBL" id="PKC50425.1"/>
    </source>
</evidence>
<sequence length="87" mass="9673">MSSQTNRDFVTSGFMFVVGIIAFVLTFSFKSFEGTNFGVGVEFMPRVIAALILLTSVIIFVNALKSRSKKTNDVNFEADEVVEHETE</sequence>
<protein>
    <submittedName>
        <fullName evidence="2">Uncharacterized protein</fullName>
    </submittedName>
</protein>